<dbReference type="InterPro" id="IPR011049">
    <property type="entry name" value="Serralysin-like_metalloprot_C"/>
</dbReference>
<feature type="domain" description="Bacterial Ig" evidence="3">
    <location>
        <begin position="2575"/>
        <end position="2649"/>
    </location>
</feature>
<sequence length="3290" mass="351190">MTRIYLVDKSIHKTTAKSEVIATGQSTAIPLDQRLMAKFEIHPEQVSSIVRVGNNAVVHLIDGTQVVLEGFFVQELLQLPLQDGQSLWATLVEDEVTEQPIDDYLVLDGVPPEAVVPDSSIVPAAGLNPEIPAAIVPEATGAAASAATAGTIAATTVPTWALVAGGLAGAGAIGAAVSGGSDKKDNPPDTTAPTQPQGGFTDNKDGKTITGQAEAGSTVIVKDVAGKELAKATVGADGKFSVTLPNALSNGEKVNVTVKDPAGNESTVASITAPDTTAPTKPESTFTDNDGKTITGQAEAGSTVIVKDAAGKELAKAMVDVDGKFSVTLPNALSNGEQVNVTVKDSAGNESTVASITAPDTTAPVAGTLGFTNLIDTGTSSTDRITQDKAFDLNLMGQETGSTVKYQLSKDGGAWTNTTANQTNLSDGVYQFKAIVTDKAGNSAETLSPKVTVDNTVPAAGTLTLTNLTDTGSSSTDRITQDKNFDLSLTGQEANTTIMYQVSKDGGVWTNTTVNQNNLADGIYQFKAIVTDRAGNSSEVLSSKITVDNTIVAGNLSFINFVDSGALATDHITQDKAFDLSLTGQETGTTVIYQVSKDSGVWSNTTAKQSNLTDGIYQFKAIVTDKAGNSAEVLSSKVTVDNTVPVAGVLSFANLTDTGSSSTDRITQDKTFDLTLTGQEAGTTVVYQVSKDNGAWTTTTANQTNLTDGIYQFKAIVTDKAGNSAEVLSAKVTVDNTAPIAGTLSFTNLNDTGSSPTDQITQDKAFDLSLTGQEAGATIQYQVSKDGGVWTNTTANQMNLSDGVYQFKAIVTDKAGNSAETLSTKITVDNTPPATGILSFANLDDTGVSDTDGITKDKVFNLALTGQETGATVIYQVSKDGGVWTDTSVEQSGLVDGVYQFKAIVTDKAGNSAEVLSTKLTVDNTVPVTGMLSFTNLTDTGSSATDQITQDKAFDLTLTGQEAGTTVIYQVSKDNGAWTTTTASQTNLTDGIYQFKAIVTDKAGNSSEALSSKITVDNTIVAGSLLFTNLTDTGLSSTDLITQDKAFDLSLTGQEVGTTVVYQVSKDNGAWTTTTPSQTNLTDGVYQFKAIVTDKAGNSAEVLSAKVTVDNTAPIAGTLSFTSLTDTGSSSSDLITQDKTFDLSLTGHEAGTTVVYQVSKDNGALTNTTANQMNLSDGVYQFKAVVTDKAGNSAEVLSSKVTVDNTAPVAGALSITNLSDTGSSSTDRITQDKTFDLSLTGQEAGTTVVYQVSKDNGAWTTTTTNQTNLADGIYQFKGIVTDVAGNSAETLSPTVTVDNTPPVAGTLSFSNLTDTGISTTDLITQDKTFDLSLTGREAGTTVVYQVSKDNGAWANTTANQTNLADGVYQFKAIVTDVAGNSAETLSAKLTVDNTPPAAGVLSFSSLTDTGISSTDLITQDKAFDLSLTGQEAGTTVVYQVSKDDGAWTTTTASQTNLADGIYQFKAIVTDVAGNSAETFSQIVTVDNTPPAAGTLSFNNLTDTGISSTDRITQDKAFDLSLTGQEQGTTVVYQVSVDGGQTWVDTDTAQSNLADGVYQFKAVVTDVAGNSAEALSPIITVDNTAPVTGTLAFANFNDTGISATDYITKDQAFDLSLTGQETGTTVVYQVSKDNGVWVNTGIAQSNLVDGRYQFKAIVTDKAGNSAETLSAIVVVDNTPPVAGTLTFSNLNDTGASAIDRITQDNSFDLQSLHPIVIGEEAAITDHYEVSTDGGLTWTTTTAQQTNLADGTYQFKAIETDVAGNIVETAIETVVVDTLKPQIATDLFISEDGWTLTGLTEAAGLKVNVFDQNGLLVGTTESYANGEFSLQLNQSYVDNEEFTVVLRDRAGNESDEANVVALGDVTRPEAATELELSEGGSGSVLTGKAEPDAIIKIYDQDNNLVHQWNNNVNADGTFTIYLNQYYLKGQTLTVTVTDAADNVSESATIVAPTDNTNPEPIDEVVFDENGLNFTAQAEANSTVKVYDIDNNQVGTGYADSEGNVSGWFDHVYLDGQLLTFIVFDRAGNQSAEVPLNAINDDSIPDPATNLVLIEENGGSVLTGTAEPNATIQVYDQDDNLVYQWNNNVKADGTFEIYFNQYYLKGQTLTVTVTDRAGLVSEKATIVAPLDNTNPEPIQNIEFNEDGRNFTATAEANSTVKVFYQGNEVGSGYTDSEGKVSGYFYEVFLDGQELSFIVVDRAQNESDTVNQNALTDRDAPAVATDLELIEGGSGSILLGKAEPYATIQVTDTNGNSVTAWFANITVQVDGTFRINLNDYYLHGETLKVTVTDRAGNISEVATIDAPIDEVKPDPLDVSHIIFNENGWNFTAIAEANSTIKVLYQGNEVGQGYTDSDGNVYGSFNQVFLDGQELTFIVVDRAENESNPVTAIALNDDIAPLAAENVTVTPEGWISGEAEPNAMVEIIDKYGAVITSTYVNYNGSFGQWINLSQYQSQELSIVVKDAAGNRSDPVYKVLPALVDTPAAAIDLVLDAEGHVLIGMATAGFYIVVTNAAGERVDSGWWNTLVNEDGTFSIQLNDYYLQGQTLQVRVVDLSTNQYSPITEIVAPLDNILPVVENVVISEDGYSVAGQTEPKSTIKIVDADGDLRGEYQADETGYFNFSVYPQILRGEQLFITATDLAKNVSNPFSISFNADSNAPNPAENVVVSENGFFIEGDAVPNGYVRIVNTQSNAIASGTVDEFGHFNIQLYPPQANGEVLRVVVEENGYQSAYTEITAPIDNVVPEAATELVLENGQLLSGQAEAYLTIKIFDADNNQVGQTTVDANGTFTTYLWYPYWHGETLTVKVVDGNQNESPDNTIVATNDTTAPDAATQLAINEWGYLTGHAETNATVEVTYYFADQEPYTNSATAVNEGTFEIYMYDNATSFDVTVVDRAGNHSPTVTVNQTEIPHITVDQLRGDNTDNIYQFDHTYDFVQEYIVEYYETYEEVWVGAGYYEQQWVEEGHYEQQWVEGHYEDVWVEGYYDYVWVDSGEWRYRDYYSDQYGVRYYTDDGSYDSYFSTYYDYSAGQWQEGYALDGPFVEEEWFGDGYYEYQWVDGHYEQQWVDGYYEDVWVDTSHYEDVWVEGGYWENQLVDQGYRDVDFGGHDKIISSVSYSLVDHYDSVNDPTSAESYLESGRYIEDLELVGSANLSATGNGLDNVITGNTGDNILDGRGGHDTFFGGAGSDTVIYNLLNYSDGLVDSWQDFHVGNVQEDSQADKIDLSELLTDYAGDGSAESLSGFINVSQDGDNTVISIDRDGGANGYPQVQLVTLNQIHTTLDELLANQQLII</sequence>
<feature type="region of interest" description="Disordered" evidence="2">
    <location>
        <begin position="177"/>
        <end position="211"/>
    </location>
</feature>
<dbReference type="InterPro" id="IPR013783">
    <property type="entry name" value="Ig-like_fold"/>
</dbReference>
<feature type="domain" description="Bacterial Ig" evidence="3">
    <location>
        <begin position="2656"/>
        <end position="2736"/>
    </location>
</feature>
<feature type="domain" description="Bacterial Ig-like" evidence="4">
    <location>
        <begin position="563"/>
        <end position="642"/>
    </location>
</feature>
<dbReference type="Pfam" id="PF19077">
    <property type="entry name" value="Big_13"/>
    <property type="match status" value="15"/>
</dbReference>
<dbReference type="NCBIfam" id="NF033677">
    <property type="entry name" value="biofilm_BapA_N"/>
    <property type="match status" value="1"/>
</dbReference>
<feature type="domain" description="Bacterial Ig" evidence="3">
    <location>
        <begin position="1956"/>
        <end position="2035"/>
    </location>
</feature>
<feature type="domain" description="Bacterial Ig" evidence="3">
    <location>
        <begin position="2216"/>
        <end position="2303"/>
    </location>
</feature>
<feature type="domain" description="Bacterial Ig-like" evidence="4">
    <location>
        <begin position="1494"/>
        <end position="1581"/>
    </location>
</feature>
<evidence type="ECO:0000259" key="4">
    <source>
        <dbReference type="Pfam" id="PF19077"/>
    </source>
</evidence>
<dbReference type="Proteomes" id="UP001229836">
    <property type="component" value="Chromosome"/>
</dbReference>
<feature type="domain" description="Bacterial Ig-like" evidence="4">
    <location>
        <begin position="649"/>
        <end position="736"/>
    </location>
</feature>
<feature type="domain" description="Bacterial Ig" evidence="3">
    <location>
        <begin position="2742"/>
        <end position="2821"/>
    </location>
</feature>
<feature type="domain" description="Bacterial Ig" evidence="3">
    <location>
        <begin position="1866"/>
        <end position="1950"/>
    </location>
</feature>
<evidence type="ECO:0000259" key="5">
    <source>
        <dbReference type="Pfam" id="PF22783"/>
    </source>
</evidence>
<feature type="compositionally biased region" description="Polar residues" evidence="2">
    <location>
        <begin position="188"/>
        <end position="200"/>
    </location>
</feature>
<accession>A0ABY8S5V6</accession>
<feature type="domain" description="Bacterial Ig" evidence="3">
    <location>
        <begin position="278"/>
        <end position="360"/>
    </location>
</feature>
<evidence type="ECO:0000256" key="1">
    <source>
        <dbReference type="ARBA" id="ARBA00022837"/>
    </source>
</evidence>
<dbReference type="InterPro" id="IPR044016">
    <property type="entry name" value="Big_13"/>
</dbReference>
<feature type="domain" description="Bacterial Ig" evidence="3">
    <location>
        <begin position="192"/>
        <end position="275"/>
    </location>
</feature>
<feature type="domain" description="Bacterial Ig-like" evidence="4">
    <location>
        <begin position="743"/>
        <end position="830"/>
    </location>
</feature>
<dbReference type="PANTHER" id="PTHR34677">
    <property type="match status" value="1"/>
</dbReference>
<feature type="domain" description="Bacterial Ig" evidence="3">
    <location>
        <begin position="2132"/>
        <end position="2207"/>
    </location>
</feature>
<dbReference type="InterPro" id="IPR019960">
    <property type="entry name" value="T1SS_VCA0849"/>
</dbReference>
<feature type="domain" description="Bacterial Ig-like" evidence="4">
    <location>
        <begin position="1683"/>
        <end position="1776"/>
    </location>
</feature>
<feature type="domain" description="Bacterial Ig" evidence="3">
    <location>
        <begin position="2053"/>
        <end position="2126"/>
    </location>
</feature>
<dbReference type="Pfam" id="PF17936">
    <property type="entry name" value="Big_6"/>
    <property type="match status" value="15"/>
</dbReference>
<dbReference type="SUPFAM" id="SSF51120">
    <property type="entry name" value="beta-Roll"/>
    <property type="match status" value="1"/>
</dbReference>
<feature type="domain" description="Bacterial Ig-like" evidence="4">
    <location>
        <begin position="1213"/>
        <end position="1299"/>
    </location>
</feature>
<feature type="domain" description="Bacterial Ig-like" evidence="4">
    <location>
        <begin position="1028"/>
        <end position="1111"/>
    </location>
</feature>
<feature type="domain" description="Bacterial Ig-like" evidence="4">
    <location>
        <begin position="1589"/>
        <end position="1675"/>
    </location>
</feature>
<feature type="domain" description="Bacterial Ig-like" evidence="4">
    <location>
        <begin position="1118"/>
        <end position="1205"/>
    </location>
</feature>
<dbReference type="RefSeq" id="WP_283268724.1">
    <property type="nucleotide sequence ID" value="NZ_CP125669.1"/>
</dbReference>
<name>A0ABY8S5V6_9GAMM</name>
<feature type="domain" description="Biofilm-associated protein BapA-like prefix-like" evidence="5">
    <location>
        <begin position="14"/>
        <end position="93"/>
    </location>
</feature>
<feature type="domain" description="Bacterial Ig-like" evidence="4">
    <location>
        <begin position="1401"/>
        <end position="1487"/>
    </location>
</feature>
<dbReference type="Pfam" id="PF00353">
    <property type="entry name" value="HemolysinCabind"/>
    <property type="match status" value="1"/>
</dbReference>
<dbReference type="InterPro" id="IPR048051">
    <property type="entry name" value="BapA-like_prefix-like"/>
</dbReference>
<proteinExistence type="predicted"/>
<dbReference type="Pfam" id="PF22783">
    <property type="entry name" value="BapA_N"/>
    <property type="match status" value="1"/>
</dbReference>
<dbReference type="InterPro" id="IPR001343">
    <property type="entry name" value="Hemolysn_Ca-bd"/>
</dbReference>
<dbReference type="NCBIfam" id="NF033510">
    <property type="entry name" value="Ca_tandemer"/>
    <property type="match status" value="4"/>
</dbReference>
<dbReference type="InterPro" id="IPR041498">
    <property type="entry name" value="Big_6"/>
</dbReference>
<feature type="domain" description="Bacterial Ig-like" evidence="4">
    <location>
        <begin position="461"/>
        <end position="549"/>
    </location>
</feature>
<keyword evidence="7" id="KW-1185">Reference proteome</keyword>
<dbReference type="EMBL" id="CP125669">
    <property type="protein sequence ID" value="WHP07085.1"/>
    <property type="molecule type" value="Genomic_DNA"/>
</dbReference>
<gene>
    <name evidence="6" type="ORF">QLH32_06385</name>
</gene>
<feature type="domain" description="Bacterial Ig" evidence="3">
    <location>
        <begin position="2826"/>
        <end position="2904"/>
    </location>
</feature>
<feature type="domain" description="Bacterial Ig-like" evidence="4">
    <location>
        <begin position="373"/>
        <end position="455"/>
    </location>
</feature>
<evidence type="ECO:0000313" key="6">
    <source>
        <dbReference type="EMBL" id="WHP07085.1"/>
    </source>
</evidence>
<dbReference type="PANTHER" id="PTHR34677:SF3">
    <property type="entry name" value="BACTERIAL IG-LIKE DOMAIN-CONTAINING PROTEIN"/>
    <property type="match status" value="1"/>
</dbReference>
<organism evidence="6 7">
    <name type="scientific">Acinetobacter corruptisaponis</name>
    <dbReference type="NCBI Taxonomy" id="3045147"/>
    <lineage>
        <taxon>Bacteria</taxon>
        <taxon>Pseudomonadati</taxon>
        <taxon>Pseudomonadota</taxon>
        <taxon>Gammaproteobacteria</taxon>
        <taxon>Moraxellales</taxon>
        <taxon>Moraxellaceae</taxon>
        <taxon>Acinetobacter</taxon>
    </lineage>
</organism>
<feature type="domain" description="Bacterial Ig" evidence="3">
    <location>
        <begin position="2481"/>
        <end position="2566"/>
    </location>
</feature>
<reference evidence="6 7" key="1">
    <citation type="submission" date="2023-05" db="EMBL/GenBank/DDBJ databases">
        <title>The complete genome of Acinetobacter sp. nov KCTC 92772.</title>
        <authorList>
            <person name="Zhou G."/>
        </authorList>
    </citation>
    <scope>NUCLEOTIDE SEQUENCE [LARGE SCALE GENOMIC DNA]</scope>
    <source>
        <strain evidence="6 7">KCTC 92772</strain>
    </source>
</reference>
<evidence type="ECO:0000256" key="2">
    <source>
        <dbReference type="SAM" id="MobiDB-lite"/>
    </source>
</evidence>
<dbReference type="Gene3D" id="2.60.40.10">
    <property type="entry name" value="Immunoglobulins"/>
    <property type="match status" value="25"/>
</dbReference>
<feature type="domain" description="Bacterial Ig-like" evidence="4">
    <location>
        <begin position="933"/>
        <end position="1018"/>
    </location>
</feature>
<protein>
    <submittedName>
        <fullName evidence="6">Ig-like domain-containing protein</fullName>
    </submittedName>
</protein>
<feature type="domain" description="Bacterial Ig" evidence="3">
    <location>
        <begin position="2314"/>
        <end position="2389"/>
    </location>
</feature>
<feature type="domain" description="Bacterial Ig-like" evidence="4">
    <location>
        <begin position="838"/>
        <end position="924"/>
    </location>
</feature>
<feature type="domain" description="Bacterial Ig" evidence="3">
    <location>
        <begin position="1779"/>
        <end position="1859"/>
    </location>
</feature>
<evidence type="ECO:0000313" key="7">
    <source>
        <dbReference type="Proteomes" id="UP001229836"/>
    </source>
</evidence>
<dbReference type="NCBIfam" id="TIGR03661">
    <property type="entry name" value="T1SS_VCA0849"/>
    <property type="match status" value="1"/>
</dbReference>
<feature type="region of interest" description="Disordered" evidence="2">
    <location>
        <begin position="266"/>
        <end position="295"/>
    </location>
</feature>
<keyword evidence="1" id="KW-0106">Calcium</keyword>
<evidence type="ECO:0000259" key="3">
    <source>
        <dbReference type="Pfam" id="PF17936"/>
    </source>
</evidence>
<feature type="domain" description="Bacterial Ig-like" evidence="4">
    <location>
        <begin position="1306"/>
        <end position="1393"/>
    </location>
</feature>
<feature type="domain" description="Bacterial Ig" evidence="3">
    <location>
        <begin position="2395"/>
        <end position="2470"/>
    </location>
</feature>